<comment type="caution">
    <text evidence="1">The sequence shown here is derived from an EMBL/GenBank/DDBJ whole genome shotgun (WGS) entry which is preliminary data.</text>
</comment>
<accession>A0ABM9Y4I6</accession>
<organism evidence="1 2">
    <name type="scientific">Yersinia mollaretii (strain ATCC 43969 / DSM 18520 / CIP 103324 / CNY 7263 / WAIP 204)</name>
    <dbReference type="NCBI Taxonomy" id="349967"/>
    <lineage>
        <taxon>Bacteria</taxon>
        <taxon>Pseudomonadati</taxon>
        <taxon>Pseudomonadota</taxon>
        <taxon>Gammaproteobacteria</taxon>
        <taxon>Enterobacterales</taxon>
        <taxon>Yersiniaceae</taxon>
        <taxon>Yersinia</taxon>
    </lineage>
</organism>
<name>A0ABM9Y4I6_YERMW</name>
<dbReference type="Proteomes" id="UP000003027">
    <property type="component" value="Unassembled WGS sequence"/>
</dbReference>
<sequence>MAVILILLLGEVIGSGSDQVIGSVDMRSALTLPPQWIGSGFG</sequence>
<protein>
    <submittedName>
        <fullName evidence="1">Uncharacterized protein</fullName>
    </submittedName>
</protein>
<gene>
    <name evidence="1" type="ORF">ymoll0001_39990</name>
</gene>
<keyword evidence="2" id="KW-1185">Reference proteome</keyword>
<proteinExistence type="predicted"/>
<reference evidence="1" key="1">
    <citation type="submission" date="2008-12" db="EMBL/GenBank/DDBJ databases">
        <title>Annotation of the Yersinia mollaretii ATCC 43969 genome.</title>
        <authorList>
            <person name="Read T.D."/>
            <person name="Akmal A."/>
            <person name="Bishop-Lilly K."/>
            <person name="Chen P.E."/>
            <person name="Cook C."/>
            <person name="Kiley M.P."/>
            <person name="Lentz S."/>
            <person name="Mateczun A."/>
            <person name="Nagarajan N."/>
            <person name="Nolan N."/>
            <person name="Osborne B.I."/>
            <person name="Pop M."/>
            <person name="Sozhamannan S."/>
            <person name="Stewart A.C."/>
            <person name="Sulakvelidze A."/>
            <person name="Thomason B."/>
            <person name="Willner K."/>
            <person name="Zwick M.E."/>
        </authorList>
    </citation>
    <scope>NUCLEOTIDE SEQUENCE [LARGE SCALE GENOMIC DNA]</scope>
    <source>
        <strain evidence="1">ATCC 43969</strain>
    </source>
</reference>
<evidence type="ECO:0000313" key="2">
    <source>
        <dbReference type="Proteomes" id="UP000003027"/>
    </source>
</evidence>
<evidence type="ECO:0000313" key="1">
    <source>
        <dbReference type="EMBL" id="EEQ08645.1"/>
    </source>
</evidence>
<dbReference type="EMBL" id="AALD02000081">
    <property type="protein sequence ID" value="EEQ08645.1"/>
    <property type="molecule type" value="Genomic_DNA"/>
</dbReference>